<dbReference type="CDD" id="cd00207">
    <property type="entry name" value="fer2"/>
    <property type="match status" value="1"/>
</dbReference>
<dbReference type="InterPro" id="IPR016208">
    <property type="entry name" value="Ald_Oxase/xanthine_DH-like"/>
</dbReference>
<dbReference type="GO" id="GO:0016491">
    <property type="term" value="F:oxidoreductase activity"/>
    <property type="evidence" value="ECO:0007669"/>
    <property type="project" value="UniProtKB-KW"/>
</dbReference>
<evidence type="ECO:0000313" key="7">
    <source>
        <dbReference type="EMBL" id="TJZ44134.1"/>
    </source>
</evidence>
<proteinExistence type="inferred from homology"/>
<dbReference type="Gene3D" id="3.30.365.10">
    <property type="entry name" value="Aldehyde oxidase/xanthine dehydrogenase, molybdopterin binding domain"/>
    <property type="match status" value="4"/>
</dbReference>
<keyword evidence="3" id="KW-0479">Metal-binding</keyword>
<reference evidence="7 8" key="1">
    <citation type="submission" date="2019-04" db="EMBL/GenBank/DDBJ databases">
        <title>Streptomyces piniterrae sp. nov., a heliquinomycin-producing actinomycete isolated from rhizosphere soil of Pinus yunnanensis.</title>
        <authorList>
            <person name="Zhuang X."/>
            <person name="Zhao J."/>
        </authorList>
    </citation>
    <scope>NUCLEOTIDE SEQUENCE [LARGE SCALE GENOMIC DNA]</scope>
    <source>
        <strain evidence="8">jys28</strain>
    </source>
</reference>
<dbReference type="Pfam" id="PF01799">
    <property type="entry name" value="Fer2_2"/>
    <property type="match status" value="1"/>
</dbReference>
<dbReference type="InterPro" id="IPR036010">
    <property type="entry name" value="2Fe-2S_ferredoxin-like_sf"/>
</dbReference>
<dbReference type="Pfam" id="PF02738">
    <property type="entry name" value="MoCoBD_1"/>
    <property type="match status" value="1"/>
</dbReference>
<dbReference type="Gene3D" id="3.10.20.30">
    <property type="match status" value="1"/>
</dbReference>
<dbReference type="PANTHER" id="PTHR11908">
    <property type="entry name" value="XANTHINE DEHYDROGENASE"/>
    <property type="match status" value="1"/>
</dbReference>
<dbReference type="Gene3D" id="1.10.150.120">
    <property type="entry name" value="[2Fe-2S]-binding domain"/>
    <property type="match status" value="1"/>
</dbReference>
<sequence>MGVERFSVNGVERSFESSDTDSALDVVRDQIGLTGAKRVCEAGACGACTVLVDGAPAASCLMPSDTLGGRRVVTVEGLGGGDRLHPVQRAFLAQDAVQCGYCTPGFVLAGVAFFEDWRAEHGTGVPPESEIRAALSGQLCRCGCYLRILDAVREACAGRYDDGDDAVAHRHETLEKVTGRAEYTTDVRYPSQLEGVLVTSPYANAVVREMDDGAAAGLPGVRAVVRLLPEGGRIRHAGQEIVAVAADTAAAAREAAAAVKIRYDHSPAATSMDAAMAEGAPLVYGPKDRKSAPSAGEVPVLFPRRRWRGNVCSPAPPLAGRAARADRAVRRAFEEGTGAGQEAAPRAEGAGQGGAVVDGVWRTAGQSHVPLEAHACVASWDGDSLTVHLSTQAVSLVAHAVARRWHLKSDQVRVLADHVGGAFGAKQGLTAEAVAAIELSRASGRPVRVVLDQRAELAVGGHRPASRTHLALRTGADGGLTALRVEAFADTGTALGSDIAKVAGLLYPGAPRTLRDHSVVSHRPPGKPFRAPSGPPAFWALEQAVDEAAHRQGRDPLELRRAWDTEPVRRRLYDWVATATPWPERGPVAAGGGPVRRGLGLAAAAWYYYLQPRTKVRARVDTEGVEISVATQEIGTGCRSLLVSVFADGLGLAPGEVRARIGDSRLTPGPLAAGSSTTASLVPAAHDTLDRLRRRLLATATRELGLRAAAVALDGIRHAGGTVTWREALRLAAPTEVTGRRPRDRGRRPEPWYSPFFGRGQGAPSIVQVTEVEVDERFGLVRVVRTWCGLAVGRAVRPVLATTQCHGAVIQSIGQTLYEERLTDPATGLTLHTSLENYPIPGIGDVPEITVDFVPGGFDHVAQQAVGLAELAALATPASIGNAVFHATGRRMRSLPLDPAQLLGEAE</sequence>
<name>A0A4U0N3H3_9ACTN</name>
<accession>A0A4U0N3H3</accession>
<dbReference type="GO" id="GO:0051537">
    <property type="term" value="F:2 iron, 2 sulfur cluster binding"/>
    <property type="evidence" value="ECO:0007669"/>
    <property type="project" value="InterPro"/>
</dbReference>
<dbReference type="SUPFAM" id="SSF47741">
    <property type="entry name" value="CO dehydrogenase ISP C-domain like"/>
    <property type="match status" value="1"/>
</dbReference>
<dbReference type="InterPro" id="IPR008274">
    <property type="entry name" value="AldOxase/xan_DH_MoCoBD1"/>
</dbReference>
<dbReference type="SMART" id="SM01008">
    <property type="entry name" value="Ald_Xan_dh_C"/>
    <property type="match status" value="1"/>
</dbReference>
<comment type="similarity">
    <text evidence="1">Belongs to the xanthine dehydrogenase family.</text>
</comment>
<dbReference type="InterPro" id="IPR001041">
    <property type="entry name" value="2Fe-2S_ferredoxin-type"/>
</dbReference>
<evidence type="ECO:0000256" key="2">
    <source>
        <dbReference type="ARBA" id="ARBA00022505"/>
    </source>
</evidence>
<dbReference type="InterPro" id="IPR006058">
    <property type="entry name" value="2Fe2S_fd_BS"/>
</dbReference>
<dbReference type="Gene3D" id="3.90.1170.50">
    <property type="entry name" value="Aldehyde oxidase/xanthine dehydrogenase, a/b hammerhead"/>
    <property type="match status" value="2"/>
</dbReference>
<dbReference type="OrthoDB" id="9758509at2"/>
<dbReference type="GO" id="GO:0005506">
    <property type="term" value="F:iron ion binding"/>
    <property type="evidence" value="ECO:0007669"/>
    <property type="project" value="InterPro"/>
</dbReference>
<keyword evidence="8" id="KW-1185">Reference proteome</keyword>
<protein>
    <submittedName>
        <fullName evidence="7">2Fe-2S iron-sulfur cluster binding domain-containing protein</fullName>
    </submittedName>
</protein>
<evidence type="ECO:0000256" key="3">
    <source>
        <dbReference type="ARBA" id="ARBA00022723"/>
    </source>
</evidence>
<evidence type="ECO:0000256" key="4">
    <source>
        <dbReference type="ARBA" id="ARBA00023002"/>
    </source>
</evidence>
<dbReference type="SUPFAM" id="SSF54665">
    <property type="entry name" value="CO dehydrogenase molybdoprotein N-domain-like"/>
    <property type="match status" value="1"/>
</dbReference>
<dbReference type="SUPFAM" id="SSF56003">
    <property type="entry name" value="Molybdenum cofactor-binding domain"/>
    <property type="match status" value="1"/>
</dbReference>
<dbReference type="SUPFAM" id="SSF54292">
    <property type="entry name" value="2Fe-2S ferredoxin-like"/>
    <property type="match status" value="1"/>
</dbReference>
<evidence type="ECO:0000256" key="5">
    <source>
        <dbReference type="ARBA" id="ARBA00023004"/>
    </source>
</evidence>
<dbReference type="Pfam" id="PF00111">
    <property type="entry name" value="Fer2"/>
    <property type="match status" value="1"/>
</dbReference>
<organism evidence="7 8">
    <name type="scientific">Streptomyces piniterrae</name>
    <dbReference type="NCBI Taxonomy" id="2571125"/>
    <lineage>
        <taxon>Bacteria</taxon>
        <taxon>Bacillati</taxon>
        <taxon>Actinomycetota</taxon>
        <taxon>Actinomycetes</taxon>
        <taxon>Kitasatosporales</taxon>
        <taxon>Streptomycetaceae</taxon>
        <taxon>Streptomyces</taxon>
    </lineage>
</organism>
<dbReference type="RefSeq" id="WP_136743598.1">
    <property type="nucleotide sequence ID" value="NZ_SUMB01000013.1"/>
</dbReference>
<dbReference type="InterPro" id="IPR037165">
    <property type="entry name" value="AldOxase/xan_DH_Mopterin-bd_sf"/>
</dbReference>
<dbReference type="InterPro" id="IPR002888">
    <property type="entry name" value="2Fe-2S-bd"/>
</dbReference>
<keyword evidence="5" id="KW-0408">Iron</keyword>
<comment type="caution">
    <text evidence="7">The sequence shown here is derived from an EMBL/GenBank/DDBJ whole genome shotgun (WGS) entry which is preliminary data.</text>
</comment>
<keyword evidence="2" id="KW-0500">Molybdenum</keyword>
<dbReference type="InterPro" id="IPR036884">
    <property type="entry name" value="2Fe-2S-bd_dom_sf"/>
</dbReference>
<evidence type="ECO:0000256" key="1">
    <source>
        <dbReference type="ARBA" id="ARBA00006849"/>
    </source>
</evidence>
<dbReference type="InterPro" id="IPR046867">
    <property type="entry name" value="AldOxase/xan_DH_MoCoBD2"/>
</dbReference>
<dbReference type="EMBL" id="SUMB01000013">
    <property type="protein sequence ID" value="TJZ44134.1"/>
    <property type="molecule type" value="Genomic_DNA"/>
</dbReference>
<dbReference type="InterPro" id="IPR012675">
    <property type="entry name" value="Beta-grasp_dom_sf"/>
</dbReference>
<evidence type="ECO:0000259" key="6">
    <source>
        <dbReference type="PROSITE" id="PS51085"/>
    </source>
</evidence>
<dbReference type="PROSITE" id="PS51085">
    <property type="entry name" value="2FE2S_FER_2"/>
    <property type="match status" value="1"/>
</dbReference>
<dbReference type="PANTHER" id="PTHR11908:SF132">
    <property type="entry name" value="ALDEHYDE OXIDASE 1-RELATED"/>
    <property type="match status" value="1"/>
</dbReference>
<dbReference type="PROSITE" id="PS00197">
    <property type="entry name" value="2FE2S_FER_1"/>
    <property type="match status" value="1"/>
</dbReference>
<feature type="domain" description="2Fe-2S ferredoxin-type" evidence="6">
    <location>
        <begin position="2"/>
        <end position="78"/>
    </location>
</feature>
<evidence type="ECO:0000313" key="8">
    <source>
        <dbReference type="Proteomes" id="UP000308697"/>
    </source>
</evidence>
<dbReference type="InterPro" id="IPR000674">
    <property type="entry name" value="Ald_Oxase/Xan_DH_a/b"/>
</dbReference>
<gene>
    <name evidence="7" type="ORF">FCH28_31550</name>
</gene>
<keyword evidence="4" id="KW-0560">Oxidoreductase</keyword>
<dbReference type="Pfam" id="PF20256">
    <property type="entry name" value="MoCoBD_2"/>
    <property type="match status" value="1"/>
</dbReference>
<dbReference type="Proteomes" id="UP000308697">
    <property type="component" value="Unassembled WGS sequence"/>
</dbReference>
<dbReference type="InterPro" id="IPR036856">
    <property type="entry name" value="Ald_Oxase/Xan_DH_a/b_sf"/>
</dbReference>
<dbReference type="AlphaFoldDB" id="A0A4U0N3H3"/>